<dbReference type="Gene3D" id="3.30.40.10">
    <property type="entry name" value="Zinc/RING finger domain, C3HC4 (zinc finger)"/>
    <property type="match status" value="1"/>
</dbReference>
<dbReference type="SMART" id="SM00249">
    <property type="entry name" value="PHD"/>
    <property type="match status" value="3"/>
</dbReference>
<evidence type="ECO:0000259" key="6">
    <source>
        <dbReference type="PROSITE" id="PS50089"/>
    </source>
</evidence>
<dbReference type="PANTHER" id="PTHR47162">
    <property type="entry name" value="OS02G0192300 PROTEIN"/>
    <property type="match status" value="1"/>
</dbReference>
<proteinExistence type="predicted"/>
<dbReference type="InterPro" id="IPR013083">
    <property type="entry name" value="Znf_RING/FYVE/PHD"/>
</dbReference>
<comment type="caution">
    <text evidence="7">The sequence shown here is derived from an EMBL/GenBank/DDBJ whole genome shotgun (WGS) entry which is preliminary data.</text>
</comment>
<reference evidence="7" key="1">
    <citation type="journal article" date="2023" name="Science">
        <title>Elucidation of the pathway for biosynthesis of saponin adjuvants from the soapbark tree.</title>
        <authorList>
            <person name="Reed J."/>
            <person name="Orme A."/>
            <person name="El-Demerdash A."/>
            <person name="Owen C."/>
            <person name="Martin L.B.B."/>
            <person name="Misra R.C."/>
            <person name="Kikuchi S."/>
            <person name="Rejzek M."/>
            <person name="Martin A.C."/>
            <person name="Harkess A."/>
            <person name="Leebens-Mack J."/>
            <person name="Louveau T."/>
            <person name="Stephenson M.J."/>
            <person name="Osbourn A."/>
        </authorList>
    </citation>
    <scope>NUCLEOTIDE SEQUENCE</scope>
    <source>
        <strain evidence="7">S10</strain>
    </source>
</reference>
<feature type="domain" description="RING-type" evidence="6">
    <location>
        <begin position="480"/>
        <end position="528"/>
    </location>
</feature>
<dbReference type="Gene3D" id="2.30.30.1150">
    <property type="match status" value="1"/>
</dbReference>
<feature type="domain" description="PHD-type" evidence="5">
    <location>
        <begin position="527"/>
        <end position="577"/>
    </location>
</feature>
<dbReference type="PANTHER" id="PTHR47162:SF9">
    <property type="entry name" value="PHD FINGER PROTEIN EHD3-LIKE"/>
    <property type="match status" value="1"/>
</dbReference>
<dbReference type="PROSITE" id="PS50089">
    <property type="entry name" value="ZF_RING_2"/>
    <property type="match status" value="1"/>
</dbReference>
<evidence type="ECO:0000259" key="5">
    <source>
        <dbReference type="PROSITE" id="PS50016"/>
    </source>
</evidence>
<dbReference type="AlphaFoldDB" id="A0AAD7LYN8"/>
<dbReference type="PROSITE" id="PS50016">
    <property type="entry name" value="ZF_PHD_2"/>
    <property type="match status" value="2"/>
</dbReference>
<keyword evidence="1" id="KW-0479">Metal-binding</keyword>
<protein>
    <submittedName>
        <fullName evidence="7">Methyl-CpG-binding domain-containing protein 9</fullName>
    </submittedName>
</protein>
<keyword evidence="8" id="KW-1185">Reference proteome</keyword>
<evidence type="ECO:0000313" key="8">
    <source>
        <dbReference type="Proteomes" id="UP001163823"/>
    </source>
</evidence>
<dbReference type="EMBL" id="JARAOO010000006">
    <property type="protein sequence ID" value="KAJ7965485.1"/>
    <property type="molecule type" value="Genomic_DNA"/>
</dbReference>
<sequence>MKSEKTLFHQNLKNSDKPTCTAKFSSSICNSDLYGFRSLGLQVALECAEAVRCLKSEALSNGIGIETKSGVAEGGSSGSDSLRTYKRRKHVRLSLETKVREDCSPYVETVNHLAHQAVKKPCDVIEGNTSDEKFSPPVNNSGDCSHRNWGNVVLKHMHQLLGDDKGGIQGCIREAIIYSPKISCTTSFKESYHSDRIGQDCSSQTGWIFGSEHATNGHASFMLSESLNELGRHTITEMCQRAFYNILISEKFTSLCKVLFENFQGIKPESVFNFSIINSRMKEGAYEQSPSLFISDVQQIWRKLEDSGSEIVSLAKSLSNMSRTSYTEQLGGSVHSTSEDGKQEFCTRESDSHTKSERPGECGLYKVCSCRCCGEKADGKDYLVCDSCEEIYHVSCIQPAVKEIPHKSWYCASCTASGFGSPHDNCMVCEKLNAQKSLNNGVGDGNFPTDEGILNELEENSNCSTYDGLLSEGEKNTCVCKICRNNVEDDEKLRICGHSFCPNKYYHARCLTTRQLNSYGPCWYCPSCLCRACLTDQDDDKIVLCDGCDHAYHIYCMKPPRTSIPRGKWFCRKCDVEMQAIRRAKRAYESLGSKPNKADQEGLRACKNLEMKWDDKHGQGLDKGGGMDMLLTAAKTLNYEEKLACVQIE</sequence>
<gene>
    <name evidence="7" type="ORF">O6P43_015116</name>
</gene>
<dbReference type="InterPro" id="IPR011011">
    <property type="entry name" value="Znf_FYVE_PHD"/>
</dbReference>
<feature type="domain" description="PHD-type" evidence="5">
    <location>
        <begin position="367"/>
        <end position="417"/>
    </location>
</feature>
<accession>A0AAD7LYN8</accession>
<dbReference type="InterPro" id="IPR001965">
    <property type="entry name" value="Znf_PHD"/>
</dbReference>
<evidence type="ECO:0000313" key="7">
    <source>
        <dbReference type="EMBL" id="KAJ7965485.1"/>
    </source>
</evidence>
<keyword evidence="3" id="KW-0862">Zinc</keyword>
<evidence type="ECO:0000256" key="4">
    <source>
        <dbReference type="PROSITE-ProRule" id="PRU00175"/>
    </source>
</evidence>
<evidence type="ECO:0000256" key="3">
    <source>
        <dbReference type="ARBA" id="ARBA00022833"/>
    </source>
</evidence>
<organism evidence="7 8">
    <name type="scientific">Quillaja saponaria</name>
    <name type="common">Soap bark tree</name>
    <dbReference type="NCBI Taxonomy" id="32244"/>
    <lineage>
        <taxon>Eukaryota</taxon>
        <taxon>Viridiplantae</taxon>
        <taxon>Streptophyta</taxon>
        <taxon>Embryophyta</taxon>
        <taxon>Tracheophyta</taxon>
        <taxon>Spermatophyta</taxon>
        <taxon>Magnoliopsida</taxon>
        <taxon>eudicotyledons</taxon>
        <taxon>Gunneridae</taxon>
        <taxon>Pentapetalae</taxon>
        <taxon>rosids</taxon>
        <taxon>fabids</taxon>
        <taxon>Fabales</taxon>
        <taxon>Quillajaceae</taxon>
        <taxon>Quillaja</taxon>
    </lineage>
</organism>
<name>A0AAD7LYN8_QUISA</name>
<dbReference type="SUPFAM" id="SSF57903">
    <property type="entry name" value="FYVE/PHD zinc finger"/>
    <property type="match status" value="3"/>
</dbReference>
<evidence type="ECO:0000256" key="2">
    <source>
        <dbReference type="ARBA" id="ARBA00022771"/>
    </source>
</evidence>
<evidence type="ECO:0000256" key="1">
    <source>
        <dbReference type="ARBA" id="ARBA00022723"/>
    </source>
</evidence>
<dbReference type="GO" id="GO:0008270">
    <property type="term" value="F:zinc ion binding"/>
    <property type="evidence" value="ECO:0007669"/>
    <property type="project" value="UniProtKB-KW"/>
</dbReference>
<keyword evidence="2 4" id="KW-0863">Zinc-finger</keyword>
<dbReference type="InterPro" id="IPR019787">
    <property type="entry name" value="Znf_PHD-finger"/>
</dbReference>
<dbReference type="FunFam" id="2.30.30.1150:FF:000005">
    <property type="entry name" value="PHD finger protein EHD3 isoform A"/>
    <property type="match status" value="1"/>
</dbReference>
<dbReference type="Pfam" id="PF00628">
    <property type="entry name" value="PHD"/>
    <property type="match status" value="2"/>
</dbReference>
<dbReference type="InterPro" id="IPR001841">
    <property type="entry name" value="Znf_RING"/>
</dbReference>
<dbReference type="Proteomes" id="UP001163823">
    <property type="component" value="Chromosome 6"/>
</dbReference>